<dbReference type="InterPro" id="IPR053184">
    <property type="entry name" value="FeoA-like"/>
</dbReference>
<dbReference type="InterPro" id="IPR007167">
    <property type="entry name" value="Fe-transptr_FeoA-like"/>
</dbReference>
<dbReference type="SUPFAM" id="SSF50037">
    <property type="entry name" value="C-terminal domain of transcriptional repressors"/>
    <property type="match status" value="1"/>
</dbReference>
<dbReference type="RefSeq" id="WP_053985734.1">
    <property type="nucleotide sequence ID" value="NZ_JAQIFT010000024.1"/>
</dbReference>
<evidence type="ECO:0000259" key="2">
    <source>
        <dbReference type="SMART" id="SM00899"/>
    </source>
</evidence>
<keyword evidence="4" id="KW-1185">Reference proteome</keyword>
<dbReference type="AlphaFoldDB" id="A0AA42J099"/>
<proteinExistence type="predicted"/>
<name>A0AA42J099_9FIRM</name>
<evidence type="ECO:0000313" key="3">
    <source>
        <dbReference type="EMBL" id="MDA3731026.1"/>
    </source>
</evidence>
<dbReference type="InterPro" id="IPR038157">
    <property type="entry name" value="FeoA_core_dom"/>
</dbReference>
<feature type="domain" description="Ferrous iron transporter FeoA-like" evidence="2">
    <location>
        <begin position="1"/>
        <end position="70"/>
    </location>
</feature>
<comment type="caution">
    <text evidence="3">The sequence shown here is derived from an EMBL/GenBank/DDBJ whole genome shotgun (WGS) entry which is preliminary data.</text>
</comment>
<dbReference type="PANTHER" id="PTHR43151:SF1">
    <property type="entry name" value="SSR2333 PROTEIN"/>
    <property type="match status" value="1"/>
</dbReference>
<evidence type="ECO:0000256" key="1">
    <source>
        <dbReference type="ARBA" id="ARBA00023004"/>
    </source>
</evidence>
<protein>
    <submittedName>
        <fullName evidence="3">Ferrous iron transport protein A</fullName>
    </submittedName>
</protein>
<dbReference type="InterPro" id="IPR008988">
    <property type="entry name" value="Transcriptional_repressor_C"/>
</dbReference>
<dbReference type="PANTHER" id="PTHR43151">
    <property type="entry name" value="FEOA FAMILY PROTEIN"/>
    <property type="match status" value="1"/>
</dbReference>
<dbReference type="SMART" id="SM00899">
    <property type="entry name" value="FeoA"/>
    <property type="match status" value="1"/>
</dbReference>
<gene>
    <name evidence="3" type="ORF">PBV87_05875</name>
</gene>
<evidence type="ECO:0000313" key="4">
    <source>
        <dbReference type="Proteomes" id="UP001169242"/>
    </source>
</evidence>
<dbReference type="Pfam" id="PF04023">
    <property type="entry name" value="FeoA"/>
    <property type="match status" value="1"/>
</dbReference>
<reference evidence="3" key="1">
    <citation type="journal article" date="2023" name="Int. J. Syst. Evol. Microbiol.">
        <title>&lt;i&gt;Holtiella tumoricola&lt;/i&gt; gen. nov. sp. nov., isolated from a human clinical sample.</title>
        <authorList>
            <person name="Allen-Vercoe E."/>
            <person name="Daigneault M.C."/>
            <person name="Vancuren S.J."/>
            <person name="Cochrane K."/>
            <person name="O'Neal L.L."/>
            <person name="Sankaranarayanan K."/>
            <person name="Lawson P.A."/>
        </authorList>
    </citation>
    <scope>NUCLEOTIDE SEQUENCE</scope>
    <source>
        <strain evidence="3">CC70A</strain>
    </source>
</reference>
<sequence>MPLALASLGEIRTIVGFIGKDEIRKHLNNLGFIKGEQVQILGENQSGMIVLVKDVRVALNKGLMSKIMVE</sequence>
<dbReference type="Proteomes" id="UP001169242">
    <property type="component" value="Unassembled WGS sequence"/>
</dbReference>
<dbReference type="Gene3D" id="2.30.30.90">
    <property type="match status" value="1"/>
</dbReference>
<dbReference type="GO" id="GO:0046914">
    <property type="term" value="F:transition metal ion binding"/>
    <property type="evidence" value="ECO:0007669"/>
    <property type="project" value="InterPro"/>
</dbReference>
<organism evidence="3 4">
    <name type="scientific">Holtiella tumoricola</name>
    <dbReference type="NCBI Taxonomy" id="3018743"/>
    <lineage>
        <taxon>Bacteria</taxon>
        <taxon>Bacillati</taxon>
        <taxon>Bacillota</taxon>
        <taxon>Clostridia</taxon>
        <taxon>Lachnospirales</taxon>
        <taxon>Cellulosilyticaceae</taxon>
        <taxon>Holtiella</taxon>
    </lineage>
</organism>
<keyword evidence="1" id="KW-0408">Iron</keyword>
<dbReference type="EMBL" id="JAQIFT010000024">
    <property type="protein sequence ID" value="MDA3731026.1"/>
    <property type="molecule type" value="Genomic_DNA"/>
</dbReference>
<accession>A0AA42J099</accession>